<sequence length="213" mass="24203">MRWCGGPCDLLRRKIFLLLVLIGCSDGYFNIFISHSQVMKLLVSITDGIVKIQVASGSLRNIEYDANLAKRTVAPFLKRVYFSSAPSDRESLDTGMIKILTDFQIYWIVSSPYVCPVWTTKRSDKQPTTCSLPSTIGLARETTLVDSPGSSRVAGNDTRKSIIPQEHPLKKNFFLKHFFIYIYIRNIKYTNVVSNRINFLERALASGKVEQQR</sequence>
<dbReference type="Proteomes" id="UP000007755">
    <property type="component" value="Unassembled WGS sequence"/>
</dbReference>
<reference evidence="2" key="1">
    <citation type="submission" date="2011-02" db="EMBL/GenBank/DDBJ databases">
        <title>The genome of the leaf-cutting ant Acromyrmex echinatior suggests key adaptations to social evolution and fungus farming.</title>
        <authorList>
            <person name="Nygaard S."/>
            <person name="Zhang G."/>
        </authorList>
    </citation>
    <scope>NUCLEOTIDE SEQUENCE</scope>
</reference>
<keyword evidence="1" id="KW-1133">Transmembrane helix</keyword>
<keyword evidence="1" id="KW-0812">Transmembrane</keyword>
<keyword evidence="3" id="KW-1185">Reference proteome</keyword>
<protein>
    <submittedName>
        <fullName evidence="2">Uncharacterized protein</fullName>
    </submittedName>
</protein>
<proteinExistence type="predicted"/>
<accession>F4WGY5</accession>
<dbReference type="AlphaFoldDB" id="F4WGY5"/>
<name>F4WGY5_ACREC</name>
<feature type="transmembrane region" description="Helical" evidence="1">
    <location>
        <begin position="15"/>
        <end position="33"/>
    </location>
</feature>
<organism evidence="3">
    <name type="scientific">Acromyrmex echinatior</name>
    <name type="common">Panamanian leafcutter ant</name>
    <name type="synonym">Acromyrmex octospinosus echinatior</name>
    <dbReference type="NCBI Taxonomy" id="103372"/>
    <lineage>
        <taxon>Eukaryota</taxon>
        <taxon>Metazoa</taxon>
        <taxon>Ecdysozoa</taxon>
        <taxon>Arthropoda</taxon>
        <taxon>Hexapoda</taxon>
        <taxon>Insecta</taxon>
        <taxon>Pterygota</taxon>
        <taxon>Neoptera</taxon>
        <taxon>Endopterygota</taxon>
        <taxon>Hymenoptera</taxon>
        <taxon>Apocrita</taxon>
        <taxon>Aculeata</taxon>
        <taxon>Formicoidea</taxon>
        <taxon>Formicidae</taxon>
        <taxon>Myrmicinae</taxon>
        <taxon>Acromyrmex</taxon>
    </lineage>
</organism>
<evidence type="ECO:0000256" key="1">
    <source>
        <dbReference type="SAM" id="Phobius"/>
    </source>
</evidence>
<dbReference type="STRING" id="103372.F4WGY5"/>
<evidence type="ECO:0000313" key="2">
    <source>
        <dbReference type="EMBL" id="EGI66464.1"/>
    </source>
</evidence>
<keyword evidence="1" id="KW-0472">Membrane</keyword>
<gene>
    <name evidence="2" type="ORF">G5I_04937</name>
</gene>
<evidence type="ECO:0000313" key="3">
    <source>
        <dbReference type="Proteomes" id="UP000007755"/>
    </source>
</evidence>
<dbReference type="InParanoid" id="F4WGY5"/>
<dbReference type="EMBL" id="GL888148">
    <property type="protein sequence ID" value="EGI66464.1"/>
    <property type="molecule type" value="Genomic_DNA"/>
</dbReference>